<name>A0A7D5Q9F2_9EURY</name>
<dbReference type="Gene3D" id="3.40.50.720">
    <property type="entry name" value="NAD(P)-binding Rossmann-like Domain"/>
    <property type="match status" value="2"/>
</dbReference>
<dbReference type="GO" id="GO:0051287">
    <property type="term" value="F:NAD binding"/>
    <property type="evidence" value="ECO:0007669"/>
    <property type="project" value="InterPro"/>
</dbReference>
<gene>
    <name evidence="4" type="ORF">HUG12_08345</name>
</gene>
<dbReference type="GeneID" id="56037462"/>
<organism evidence="4 5">
    <name type="scientific">Halorarum salinum</name>
    <dbReference type="NCBI Taxonomy" id="2743089"/>
    <lineage>
        <taxon>Archaea</taxon>
        <taxon>Methanobacteriati</taxon>
        <taxon>Methanobacteriota</taxon>
        <taxon>Stenosarchaea group</taxon>
        <taxon>Halobacteria</taxon>
        <taxon>Halobacteriales</taxon>
        <taxon>Haloferacaceae</taxon>
        <taxon>Halorarum</taxon>
    </lineage>
</organism>
<dbReference type="RefSeq" id="WP_179268321.1">
    <property type="nucleotide sequence ID" value="NZ_CP058579.1"/>
</dbReference>
<dbReference type="EMBL" id="CP058579">
    <property type="protein sequence ID" value="QLG61736.1"/>
    <property type="molecule type" value="Genomic_DNA"/>
</dbReference>
<keyword evidence="5" id="KW-1185">Reference proteome</keyword>
<evidence type="ECO:0000259" key="3">
    <source>
        <dbReference type="Pfam" id="PF02826"/>
    </source>
</evidence>
<feature type="domain" description="D-isomer specific 2-hydroxyacid dehydrogenase NAD-binding" evidence="3">
    <location>
        <begin position="103"/>
        <end position="282"/>
    </location>
</feature>
<evidence type="ECO:0000313" key="4">
    <source>
        <dbReference type="EMBL" id="QLG61736.1"/>
    </source>
</evidence>
<keyword evidence="1" id="KW-0560">Oxidoreductase</keyword>
<dbReference type="AlphaFoldDB" id="A0A7D5Q9F2"/>
<dbReference type="InterPro" id="IPR036291">
    <property type="entry name" value="NAD(P)-bd_dom_sf"/>
</dbReference>
<evidence type="ECO:0000256" key="1">
    <source>
        <dbReference type="ARBA" id="ARBA00023002"/>
    </source>
</evidence>
<dbReference type="Pfam" id="PF02826">
    <property type="entry name" value="2-Hacid_dh_C"/>
    <property type="match status" value="1"/>
</dbReference>
<dbReference type="GO" id="GO:0016616">
    <property type="term" value="F:oxidoreductase activity, acting on the CH-OH group of donors, NAD or NADP as acceptor"/>
    <property type="evidence" value="ECO:0007669"/>
    <property type="project" value="InterPro"/>
</dbReference>
<dbReference type="SUPFAM" id="SSF51735">
    <property type="entry name" value="NAD(P)-binding Rossmann-fold domains"/>
    <property type="match status" value="1"/>
</dbReference>
<dbReference type="Proteomes" id="UP000509626">
    <property type="component" value="Chromosome"/>
</dbReference>
<accession>A0A7D5Q9F2</accession>
<proteinExistence type="predicted"/>
<evidence type="ECO:0000313" key="5">
    <source>
        <dbReference type="Proteomes" id="UP000509626"/>
    </source>
</evidence>
<dbReference type="CDD" id="cd05300">
    <property type="entry name" value="2-Hacid_dh_1"/>
    <property type="match status" value="1"/>
</dbReference>
<protein>
    <submittedName>
        <fullName evidence="4">D-2-hydroxyacid dehydrogenase</fullName>
    </submittedName>
</protein>
<dbReference type="SUPFAM" id="SSF52283">
    <property type="entry name" value="Formate/glycerate dehydrogenase catalytic domain-like"/>
    <property type="match status" value="1"/>
</dbReference>
<dbReference type="InterPro" id="IPR006140">
    <property type="entry name" value="D-isomer_DH_NAD-bd"/>
</dbReference>
<evidence type="ECO:0000256" key="2">
    <source>
        <dbReference type="ARBA" id="ARBA00023027"/>
    </source>
</evidence>
<reference evidence="4 5" key="1">
    <citation type="submission" date="2020-06" db="EMBL/GenBank/DDBJ databases">
        <title>NJ-3-1, isolated from saline soil.</title>
        <authorList>
            <person name="Cui H.L."/>
            <person name="Shi X."/>
        </authorList>
    </citation>
    <scope>NUCLEOTIDE SEQUENCE [LARGE SCALE GENOMIC DNA]</scope>
    <source>
        <strain evidence="4 5">NJ-3-1</strain>
    </source>
</reference>
<dbReference type="KEGG" id="halu:HUG12_08345"/>
<sequence>MPTVIVRHDLPIADALADRREDLTVQSAGTTDEARELLADADALVINPSSWTDELLEPLREGDWVQATSTGYSAFPVEEFEAGGVTFTNATGNYGAPVADHVFALALGLSRGVASFARSQGRGEWDRSEGSRLFDLEGRTMTVVGMGDIGENVARRALGFGMEVYGTKGTPDEYDGRLPSERVLAPDELDAVVDRTDLLALTVPLTEATRHLVDRETFAALPDRALLVNVARGPVVDQEALIDALESGEIAGAGLDVFDPEPLPTSSPLWGMENVIVTPHVGGRSRDFVDRFVDLFLHNYDRRRTDDPLRNRIA</sequence>
<dbReference type="OrthoDB" id="168224at2157"/>
<dbReference type="PANTHER" id="PTHR43333:SF1">
    <property type="entry name" value="D-ISOMER SPECIFIC 2-HYDROXYACID DEHYDROGENASE NAD-BINDING DOMAIN-CONTAINING PROTEIN"/>
    <property type="match status" value="1"/>
</dbReference>
<keyword evidence="2" id="KW-0520">NAD</keyword>
<dbReference type="PANTHER" id="PTHR43333">
    <property type="entry name" value="2-HACID_DH_C DOMAIN-CONTAINING PROTEIN"/>
    <property type="match status" value="1"/>
</dbReference>